<name>A0A645HB73_9ZZZZ</name>
<comment type="caution">
    <text evidence="1">The sequence shown here is derived from an EMBL/GenBank/DDBJ whole genome shotgun (WGS) entry which is preliminary data.</text>
</comment>
<gene>
    <name evidence="1" type="ORF">SDC9_180526</name>
</gene>
<dbReference type="EMBL" id="VSSQ01085353">
    <property type="protein sequence ID" value="MPN33043.1"/>
    <property type="molecule type" value="Genomic_DNA"/>
</dbReference>
<accession>A0A645HB73</accession>
<evidence type="ECO:0000313" key="1">
    <source>
        <dbReference type="EMBL" id="MPN33043.1"/>
    </source>
</evidence>
<protein>
    <submittedName>
        <fullName evidence="1">Uncharacterized protein</fullName>
    </submittedName>
</protein>
<sequence length="74" mass="8333">MFVNSYYFTETLAFGAGSNGRVKRKHLVVRFLKLDAVDFKFGTERMQTCRAVGQVEAQHAQTVTLVHGSLRRVG</sequence>
<dbReference type="AlphaFoldDB" id="A0A645HB73"/>
<reference evidence="1" key="1">
    <citation type="submission" date="2019-08" db="EMBL/GenBank/DDBJ databases">
        <authorList>
            <person name="Kucharzyk K."/>
            <person name="Murdoch R.W."/>
            <person name="Higgins S."/>
            <person name="Loffler F."/>
        </authorList>
    </citation>
    <scope>NUCLEOTIDE SEQUENCE</scope>
</reference>
<proteinExistence type="predicted"/>
<organism evidence="1">
    <name type="scientific">bioreactor metagenome</name>
    <dbReference type="NCBI Taxonomy" id="1076179"/>
    <lineage>
        <taxon>unclassified sequences</taxon>
        <taxon>metagenomes</taxon>
        <taxon>ecological metagenomes</taxon>
    </lineage>
</organism>